<protein>
    <submittedName>
        <fullName evidence="3">CHAT domain-containing protein</fullName>
    </submittedName>
</protein>
<evidence type="ECO:0000256" key="1">
    <source>
        <dbReference type="SAM" id="Coils"/>
    </source>
</evidence>
<dbReference type="InterPro" id="IPR011990">
    <property type="entry name" value="TPR-like_helical_dom_sf"/>
</dbReference>
<proteinExistence type="predicted"/>
<keyword evidence="1" id="KW-0175">Coiled coil</keyword>
<dbReference type="RefSeq" id="WP_306693474.1">
    <property type="nucleotide sequence ID" value="NZ_CP121271.1"/>
</dbReference>
<dbReference type="Gene3D" id="1.25.40.10">
    <property type="entry name" value="Tetratricopeptide repeat domain"/>
    <property type="match status" value="2"/>
</dbReference>
<dbReference type="GeneID" id="90947185"/>
<dbReference type="EMBL" id="CP121271">
    <property type="protein sequence ID" value="WMC90354.1"/>
    <property type="molecule type" value="Genomic_DNA"/>
</dbReference>
<feature type="domain" description="CHAT" evidence="2">
    <location>
        <begin position="1355"/>
        <end position="1644"/>
    </location>
</feature>
<gene>
    <name evidence="3" type="ORF">P7W03_34135</name>
</gene>
<organism evidence="3 4">
    <name type="scientific">Streptomyces rochei</name>
    <name type="common">Streptomyces parvullus</name>
    <dbReference type="NCBI Taxonomy" id="1928"/>
    <lineage>
        <taxon>Bacteria</taxon>
        <taxon>Bacillati</taxon>
        <taxon>Actinomycetota</taxon>
        <taxon>Actinomycetes</taxon>
        <taxon>Kitasatosporales</taxon>
        <taxon>Streptomycetaceae</taxon>
        <taxon>Streptomyces</taxon>
        <taxon>Streptomyces rochei group</taxon>
    </lineage>
</organism>
<dbReference type="InterPro" id="IPR024983">
    <property type="entry name" value="CHAT_dom"/>
</dbReference>
<dbReference type="Proteomes" id="UP001231701">
    <property type="component" value="Chromosome"/>
</dbReference>
<sequence>MGEEVTSDVTPDPVSAVRRRVALFHRDRDPRQLNGRLAEAEYAAAVRAATRLNGAGEPEYNLAALAELARFRFWRGVVSGTLPGQVEADSAVGFLLGLRESSPGLIPGEMADVVGELATDARRRLSWAVDSAGRLLRLFDGTDLGPLDQAVERVTWALGTAPPDPAARVVALGRLAHAHHERHKATGEVADERKAVSARREAVRLTPPGRERARRQSLLADALMTVYERTDERACLEEALRCLEESVAGTPPGDEFRWLRYSRLGRAYRHRAGITRSPADFDAAVRWGRLARDTIDASDPDRASALRTLDRNLRARHAATGDLADLDEAVEVWRSALDRMPSDDPRRAGFLVDLSDALCHRFDHGGDPADLEGSVQACEAAVAGAAVGSRTRVRALSDLCYRLYRRFQHGDEPADLRRAVHTGRQAVGLSSLEDGEDGVVTLANLLHATVAWYDRSGDLARLDEAIALWADILAATPADHADRGERLAGRLHALVRRFEHTGDRADLDRVFEAARECLAGAPDRGHVAESLLRVAHHLDARTPPASRAAFAGLELDNSRLSVRSRGTDDLDALDTLVELARSTAPGADDDTEDREVRQDFLAVALATRYGNAGRAADGAEAIALLRDTIAAADPDDPRLSVHLSQLGDVLVGRFLRDGDSTDLEAAVETLAQAFRVVPPDDRHRAEYLPKLTHALRLRYEDRREPADLERAVAVVRDAVASGHPSPDCRPACLAELARTLLWRFHHTRDAADLDAAVAAGREAVRLPTPHEAPSDHVPSLAASALFTRYQHTANLEDIDEAVAFLETALADITDERKRLSNLHDHAVYVQARALLTGSSADFDRSVAELREVTNARPAGDPAHWLDYYSLGMALRVRHARLHDDLDMHAAVEAHRTAVRKVSRDLERAIAAVGLAHALGQVHQRTGDPAPLDEAITLAAEAEPEFSEHGDIVSQPHSVLSWLYSMRVDLPGEPDPGDIAEMLRISERMIDTARPGSADHSLFLRNRAVAQTTAARFRGDASLLDQALATARQAVASTRAGDTRRSEWLWSLGLIHLQRYRTNGDDADRTAALTSWREGARDPYGHPDMVTRCAVHAGRLAARLGDVDGAVSDYAVAVGRLPTIAWHGMRTDVRSDSLRGWSGLASEAAGAAIAAGRPATAVEMLEQSRSVIWSQTLRLRSDPGDLARSHPALAERLTRLRTRLDAFSSAGGLGDAPPLGEPHHLPVRAVGIQEPASPAEADERRRELAREWDDTVARIRRLEGFEHFLGPTPYAELKQAAADGPVVVVNVSGYGGHALIVRADEPEPEVVELRAISPDDVAARVSELLSALRAQTDPRASFLARERARHLTHDVLGWAWDGIVGPILARLRDAAPSPSGHRASAPPRLWWCPVGLVGLLPLHAAGHHPRHGPVTRSDHVWTGDLVVSSYTPTLAALARSRTRRAPGAVARHLAVALQETPGLAGLPAVADEVAGLLRHSAGTSEVVALTGPEATRQAVLAELPRCDRVHFACHAAQDFADPAASAFSLHDGPLSVADIAAVELDGADLAFLSACQTATHVPDLADEAIHLAAAVQLTGFRHIVATSWSVDDASAAALSDRFYREWASSGGRSDPAVALHRAVRTLRDGDPTAPVKWASYVHFGS</sequence>
<accession>A0AAX3ZTP3</accession>
<feature type="coiled-coil region" evidence="1">
    <location>
        <begin position="795"/>
        <end position="822"/>
    </location>
</feature>
<evidence type="ECO:0000313" key="4">
    <source>
        <dbReference type="Proteomes" id="UP001231701"/>
    </source>
</evidence>
<evidence type="ECO:0000259" key="2">
    <source>
        <dbReference type="Pfam" id="PF12770"/>
    </source>
</evidence>
<reference evidence="3" key="1">
    <citation type="submission" date="2023-03" db="EMBL/GenBank/DDBJ databases">
        <title>Borrelidin-producing and root-colonizing Streptomyces rochei is a potent biopesticide for soil-borne oomycete-caused plant diseases.</title>
        <authorList>
            <person name="Zhou D."/>
            <person name="Wang X."/>
            <person name="Navarro-Munoz J.C."/>
            <person name="Li W."/>
            <person name="Li J."/>
            <person name="Jiu M."/>
            <person name="Deng S."/>
            <person name="Ye Y."/>
            <person name="Daly P."/>
            <person name="Wei L."/>
        </authorList>
    </citation>
    <scope>NUCLEOTIDE SEQUENCE</scope>
    <source>
        <strain evidence="3">JK1</strain>
    </source>
</reference>
<dbReference type="Pfam" id="PF12770">
    <property type="entry name" value="CHAT"/>
    <property type="match status" value="1"/>
</dbReference>
<name>A0AAX3ZTP3_STRRO</name>
<evidence type="ECO:0000313" key="3">
    <source>
        <dbReference type="EMBL" id="WMC90354.1"/>
    </source>
</evidence>